<dbReference type="PROSITE" id="PS00798">
    <property type="entry name" value="ALDOKETO_REDUCTASE_1"/>
    <property type="match status" value="1"/>
</dbReference>
<keyword evidence="6" id="KW-1185">Reference proteome</keyword>
<sequence length="391" mass="44882">MFNYFIFNGFDFSNKKLLYLHDNHVKLFKIVSICCKNSSFIGVTVTQNTNKMVKLFLLFYVITLTNSMEYLNNGPYKIPALGLGTFTVTDNQELTKAVNEALKIGYRHIDTASIYQNEHIIGKVLKEWISSGKLKREDLFITTKLSVFDEFPEKVEETIKTSLKKLQLDYIDLWLIHFPVASVVNGKYLLGKPQPTDFISVWKKMEEQVDAGRTRTIGLSNFNISQIERVQKVARIQPANLQVETHLYFQQQELRDFARKNNITVVAYSPLGAPGLNIFFKDINASPVKLPDILNDPVVKTISEKHRKSHAQVAIRYLLQLGLVVIPKSTNPKRLRENFDIFDFTLDQDDMKALEGLDRGKTAKIFTFEGLGEKITEHPEYPFYENLPEAS</sequence>
<evidence type="ECO:0000259" key="4">
    <source>
        <dbReference type="Pfam" id="PF00248"/>
    </source>
</evidence>
<evidence type="ECO:0000313" key="6">
    <source>
        <dbReference type="Proteomes" id="UP001153636"/>
    </source>
</evidence>
<name>A0A9P0CPM7_9CUCU</name>
<proteinExistence type="inferred from homology"/>
<dbReference type="Pfam" id="PF00248">
    <property type="entry name" value="Aldo_ket_red"/>
    <property type="match status" value="1"/>
</dbReference>
<dbReference type="FunFam" id="3.20.20.100:FF:000006">
    <property type="entry name" value="Aldo-keto reductase family 1 member A1"/>
    <property type="match status" value="1"/>
</dbReference>
<dbReference type="InterPro" id="IPR036812">
    <property type="entry name" value="NAD(P)_OxRdtase_dom_sf"/>
</dbReference>
<dbReference type="EMBL" id="OV651814">
    <property type="protein sequence ID" value="CAH1106004.1"/>
    <property type="molecule type" value="Genomic_DNA"/>
</dbReference>
<keyword evidence="2" id="KW-0521">NADP</keyword>
<feature type="domain" description="NADP-dependent oxidoreductase" evidence="4">
    <location>
        <begin position="81"/>
        <end position="358"/>
    </location>
</feature>
<dbReference type="Proteomes" id="UP001153636">
    <property type="component" value="Chromosome 2"/>
</dbReference>
<evidence type="ECO:0000256" key="2">
    <source>
        <dbReference type="ARBA" id="ARBA00022857"/>
    </source>
</evidence>
<dbReference type="InterPro" id="IPR018170">
    <property type="entry name" value="Aldo/ket_reductase_CS"/>
</dbReference>
<dbReference type="SUPFAM" id="SSF51430">
    <property type="entry name" value="NAD(P)-linked oxidoreductase"/>
    <property type="match status" value="1"/>
</dbReference>
<dbReference type="Gene3D" id="3.20.20.100">
    <property type="entry name" value="NADP-dependent oxidoreductase domain"/>
    <property type="match status" value="1"/>
</dbReference>
<dbReference type="InterPro" id="IPR023210">
    <property type="entry name" value="NADP_OxRdtase_dom"/>
</dbReference>
<dbReference type="PROSITE" id="PS00063">
    <property type="entry name" value="ALDOKETO_REDUCTASE_3"/>
    <property type="match status" value="1"/>
</dbReference>
<gene>
    <name evidence="5" type="ORF">PSYICH_LOCUS7272</name>
</gene>
<dbReference type="PANTHER" id="PTHR11732">
    <property type="entry name" value="ALDO/KETO REDUCTASE"/>
    <property type="match status" value="1"/>
</dbReference>
<dbReference type="PRINTS" id="PR00069">
    <property type="entry name" value="ALDKETRDTASE"/>
</dbReference>
<organism evidence="5 6">
    <name type="scientific">Psylliodes chrysocephalus</name>
    <dbReference type="NCBI Taxonomy" id="3402493"/>
    <lineage>
        <taxon>Eukaryota</taxon>
        <taxon>Metazoa</taxon>
        <taxon>Ecdysozoa</taxon>
        <taxon>Arthropoda</taxon>
        <taxon>Hexapoda</taxon>
        <taxon>Insecta</taxon>
        <taxon>Pterygota</taxon>
        <taxon>Neoptera</taxon>
        <taxon>Endopterygota</taxon>
        <taxon>Coleoptera</taxon>
        <taxon>Polyphaga</taxon>
        <taxon>Cucujiformia</taxon>
        <taxon>Chrysomeloidea</taxon>
        <taxon>Chrysomelidae</taxon>
        <taxon>Galerucinae</taxon>
        <taxon>Alticini</taxon>
        <taxon>Psylliodes</taxon>
    </lineage>
</organism>
<dbReference type="InterPro" id="IPR020471">
    <property type="entry name" value="AKR"/>
</dbReference>
<protein>
    <recommendedName>
        <fullName evidence="4">NADP-dependent oxidoreductase domain-containing protein</fullName>
    </recommendedName>
</protein>
<dbReference type="OrthoDB" id="416253at2759"/>
<evidence type="ECO:0000256" key="3">
    <source>
        <dbReference type="ARBA" id="ARBA00023002"/>
    </source>
</evidence>
<dbReference type="AlphaFoldDB" id="A0A9P0CPM7"/>
<accession>A0A9P0CPM7</accession>
<dbReference type="PROSITE" id="PS00062">
    <property type="entry name" value="ALDOKETO_REDUCTASE_2"/>
    <property type="match status" value="1"/>
</dbReference>
<reference evidence="5" key="1">
    <citation type="submission" date="2022-01" db="EMBL/GenBank/DDBJ databases">
        <authorList>
            <person name="King R."/>
        </authorList>
    </citation>
    <scope>NUCLEOTIDE SEQUENCE</scope>
</reference>
<evidence type="ECO:0000256" key="1">
    <source>
        <dbReference type="ARBA" id="ARBA00007905"/>
    </source>
</evidence>
<keyword evidence="3" id="KW-0560">Oxidoreductase</keyword>
<evidence type="ECO:0000313" key="5">
    <source>
        <dbReference type="EMBL" id="CAH1106004.1"/>
    </source>
</evidence>
<dbReference type="GO" id="GO:0016491">
    <property type="term" value="F:oxidoreductase activity"/>
    <property type="evidence" value="ECO:0007669"/>
    <property type="project" value="UniProtKB-KW"/>
</dbReference>
<comment type="similarity">
    <text evidence="1">Belongs to the aldo/keto reductase family.</text>
</comment>